<protein>
    <submittedName>
        <fullName evidence="4">Uncharacterized protein</fullName>
    </submittedName>
</protein>
<keyword evidence="1" id="KW-0649">Protein kinase inhibitor</keyword>
<comment type="caution">
    <text evidence="4">The sequence shown here is derived from an EMBL/GenBank/DDBJ whole genome shotgun (WGS) entry which is preliminary data.</text>
</comment>
<accession>A0AAV5L6P9</accession>
<reference evidence="4 5" key="1">
    <citation type="journal article" date="2021" name="Commun. Biol.">
        <title>The genome of Shorea leprosula (Dipterocarpaceae) highlights the ecological relevance of drought in aseasonal tropical rainforests.</title>
        <authorList>
            <person name="Ng K.K.S."/>
            <person name="Kobayashi M.J."/>
            <person name="Fawcett J.A."/>
            <person name="Hatakeyama M."/>
            <person name="Paape T."/>
            <person name="Ng C.H."/>
            <person name="Ang C.C."/>
            <person name="Tnah L.H."/>
            <person name="Lee C.T."/>
            <person name="Nishiyama T."/>
            <person name="Sese J."/>
            <person name="O'Brien M.J."/>
            <person name="Copetti D."/>
            <person name="Mohd Noor M.I."/>
            <person name="Ong R.C."/>
            <person name="Putra M."/>
            <person name="Sireger I.Z."/>
            <person name="Indrioko S."/>
            <person name="Kosugi Y."/>
            <person name="Izuno A."/>
            <person name="Isagi Y."/>
            <person name="Lee S.L."/>
            <person name="Shimizu K.K."/>
        </authorList>
    </citation>
    <scope>NUCLEOTIDE SEQUENCE [LARGE SCALE GENOMIC DNA]</scope>
    <source>
        <strain evidence="4">214</strain>
    </source>
</reference>
<evidence type="ECO:0000256" key="1">
    <source>
        <dbReference type="ARBA" id="ARBA00023013"/>
    </source>
</evidence>
<evidence type="ECO:0000313" key="5">
    <source>
        <dbReference type="Proteomes" id="UP001054252"/>
    </source>
</evidence>
<organism evidence="4 5">
    <name type="scientific">Rubroshorea leprosula</name>
    <dbReference type="NCBI Taxonomy" id="152421"/>
    <lineage>
        <taxon>Eukaryota</taxon>
        <taxon>Viridiplantae</taxon>
        <taxon>Streptophyta</taxon>
        <taxon>Embryophyta</taxon>
        <taxon>Tracheophyta</taxon>
        <taxon>Spermatophyta</taxon>
        <taxon>Magnoliopsida</taxon>
        <taxon>eudicotyledons</taxon>
        <taxon>Gunneridae</taxon>
        <taxon>Pentapetalae</taxon>
        <taxon>rosids</taxon>
        <taxon>malvids</taxon>
        <taxon>Malvales</taxon>
        <taxon>Dipterocarpaceae</taxon>
        <taxon>Rubroshorea</taxon>
    </lineage>
</organism>
<dbReference type="GO" id="GO:0005634">
    <property type="term" value="C:nucleus"/>
    <property type="evidence" value="ECO:0007669"/>
    <property type="project" value="TreeGrafter"/>
</dbReference>
<name>A0AAV5L6P9_9ROSI</name>
<evidence type="ECO:0000256" key="3">
    <source>
        <dbReference type="SAM" id="MobiDB-lite"/>
    </source>
</evidence>
<proteinExistence type="predicted"/>
<dbReference type="GO" id="GO:0032875">
    <property type="term" value="P:regulation of DNA endoreduplication"/>
    <property type="evidence" value="ECO:0007669"/>
    <property type="project" value="InterPro"/>
</dbReference>
<keyword evidence="2" id="KW-0131">Cell cycle</keyword>
<evidence type="ECO:0000256" key="2">
    <source>
        <dbReference type="ARBA" id="ARBA00023306"/>
    </source>
</evidence>
<dbReference type="GO" id="GO:0004860">
    <property type="term" value="F:protein kinase inhibitor activity"/>
    <property type="evidence" value="ECO:0007669"/>
    <property type="project" value="UniProtKB-KW"/>
</dbReference>
<dbReference type="AlphaFoldDB" id="A0AAV5L6P9"/>
<sequence length="84" mass="9003">MGLPGGGNGCSKLKEDTAGEDSSVAGGCSTPKGQKFRIPEMLSCPPAAMKPKFCSKRKKSSQIAFYAPTDIELFFYTAFCNHFS</sequence>
<keyword evidence="5" id="KW-1185">Reference proteome</keyword>
<dbReference type="PANTHER" id="PTHR33142:SF28">
    <property type="entry name" value="CYCLIN-DEPENDENT PROTEIN KINASE INHIBITOR SMR13"/>
    <property type="match status" value="1"/>
</dbReference>
<feature type="region of interest" description="Disordered" evidence="3">
    <location>
        <begin position="1"/>
        <end position="34"/>
    </location>
</feature>
<gene>
    <name evidence="4" type="ORF">SLEP1_g41213</name>
</gene>
<dbReference type="InterPro" id="IPR040389">
    <property type="entry name" value="SMR"/>
</dbReference>
<dbReference type="PANTHER" id="PTHR33142">
    <property type="entry name" value="CYCLIN-DEPENDENT PROTEIN KINASE INHIBITOR SMR13"/>
    <property type="match status" value="1"/>
</dbReference>
<dbReference type="EMBL" id="BPVZ01000096">
    <property type="protein sequence ID" value="GKV32619.1"/>
    <property type="molecule type" value="Genomic_DNA"/>
</dbReference>
<dbReference type="Proteomes" id="UP001054252">
    <property type="component" value="Unassembled WGS sequence"/>
</dbReference>
<evidence type="ECO:0000313" key="4">
    <source>
        <dbReference type="EMBL" id="GKV32619.1"/>
    </source>
</evidence>